<dbReference type="InterPro" id="IPR036291">
    <property type="entry name" value="NAD(P)-bd_dom_sf"/>
</dbReference>
<reference evidence="2 3" key="1">
    <citation type="submission" date="2023-12" db="EMBL/GenBank/DDBJ databases">
        <title>Micromonospora sp. nov., isolated from Atacama Desert.</title>
        <authorList>
            <person name="Carro L."/>
            <person name="Golinska P."/>
            <person name="Klenk H.-P."/>
            <person name="Goodfellow M."/>
        </authorList>
    </citation>
    <scope>NUCLEOTIDE SEQUENCE [LARGE SCALE GENOMIC DNA]</scope>
    <source>
        <strain evidence="2 3">4G53</strain>
    </source>
</reference>
<dbReference type="SUPFAM" id="SSF51735">
    <property type="entry name" value="NAD(P)-binding Rossmann-fold domains"/>
    <property type="match status" value="1"/>
</dbReference>
<evidence type="ECO:0000313" key="3">
    <source>
        <dbReference type="Proteomes" id="UP001290101"/>
    </source>
</evidence>
<dbReference type="PANTHER" id="PTHR43162">
    <property type="match status" value="1"/>
</dbReference>
<proteinExistence type="predicted"/>
<gene>
    <name evidence="2" type="ORF">U2F25_06985</name>
</gene>
<name>A0ABU5J9F2_9ACTN</name>
<keyword evidence="3" id="KW-1185">Reference proteome</keyword>
<evidence type="ECO:0000259" key="1">
    <source>
        <dbReference type="Pfam" id="PF13460"/>
    </source>
</evidence>
<dbReference type="Pfam" id="PF13460">
    <property type="entry name" value="NAD_binding_10"/>
    <property type="match status" value="1"/>
</dbReference>
<dbReference type="InterPro" id="IPR016040">
    <property type="entry name" value="NAD(P)-bd_dom"/>
</dbReference>
<sequence length="230" mass="24405">MILVTGATGTVGREVVSLLVARGERVRAVSRTPATAGLPAGVEVVAGDLAEPASLAPQPESFWAVVERAVEASGAEWTFLRPVGFAANTLMWAGQIRAGDVVRWPYGAAARSLVHERDLAEVAVAALTSAGHSGARHLLSGPATLTQEEQVRAIGRAVGRDLRWSEMPLGEARQMLAAAFGDPDFAEIALRGWAAFVDHPEQVTDTVERITGHPARPYADWAADHADAFR</sequence>
<evidence type="ECO:0000313" key="2">
    <source>
        <dbReference type="EMBL" id="MDZ5489213.1"/>
    </source>
</evidence>
<dbReference type="PANTHER" id="PTHR43162:SF1">
    <property type="entry name" value="PRESTALK A DIFFERENTIATION PROTEIN A"/>
    <property type="match status" value="1"/>
</dbReference>
<dbReference type="Proteomes" id="UP001290101">
    <property type="component" value="Unassembled WGS sequence"/>
</dbReference>
<dbReference type="EMBL" id="JAXOTQ010000007">
    <property type="protein sequence ID" value="MDZ5489213.1"/>
    <property type="molecule type" value="Genomic_DNA"/>
</dbReference>
<dbReference type="Gene3D" id="3.40.50.720">
    <property type="entry name" value="NAD(P)-binding Rossmann-like Domain"/>
    <property type="match status" value="2"/>
</dbReference>
<accession>A0ABU5J9F2</accession>
<dbReference type="RefSeq" id="WP_322439635.1">
    <property type="nucleotide sequence ID" value="NZ_JAXOTQ010000007.1"/>
</dbReference>
<comment type="caution">
    <text evidence="2">The sequence shown here is derived from an EMBL/GenBank/DDBJ whole genome shotgun (WGS) entry which is preliminary data.</text>
</comment>
<organism evidence="2 3">
    <name type="scientific">Micromonospora sicca</name>
    <dbReference type="NCBI Taxonomy" id="2202420"/>
    <lineage>
        <taxon>Bacteria</taxon>
        <taxon>Bacillati</taxon>
        <taxon>Actinomycetota</taxon>
        <taxon>Actinomycetes</taxon>
        <taxon>Micromonosporales</taxon>
        <taxon>Micromonosporaceae</taxon>
        <taxon>Micromonospora</taxon>
    </lineage>
</organism>
<feature type="domain" description="NAD(P)-binding" evidence="1">
    <location>
        <begin position="6"/>
        <end position="57"/>
    </location>
</feature>
<dbReference type="InterPro" id="IPR051604">
    <property type="entry name" value="Ergot_Alk_Oxidoreductase"/>
</dbReference>
<protein>
    <submittedName>
        <fullName evidence="2">NAD(P)H-binding protein</fullName>
    </submittedName>
</protein>